<protein>
    <submittedName>
        <fullName evidence="3">Uncharacterized protein</fullName>
    </submittedName>
</protein>
<proteinExistence type="predicted"/>
<gene>
    <name evidence="3" type="ORF">L873DRAFT_1832923</name>
</gene>
<sequence>MCTSRSFSVTGGSYRAVLNITSLAAGFLHVDFSLREKIWVYTRLAQAFLSGLLVIKTLLHFMCGWSPSIYPIIITNGVILTYVCLSLHLHRKRVLIRQFPFWSVNALMDWAGFVGCIATACACSLSDHLRGGLCGNSWGYCSNRGFHIVWMSFSSIAFGLTTVLCFWISFVAGEGRIALPDDEDSSIYQPVRSSSIAALAVTVPGTRSMNPDTVIQGAVDYINSMQRDTRMHGAGESKSGWAGEPRNGSTTVAVPAAAPTPDLTAQLDAIMARIEAMERNNEGKE</sequence>
<dbReference type="EMBL" id="ML120354">
    <property type="protein sequence ID" value="RPB05309.1"/>
    <property type="molecule type" value="Genomic_DNA"/>
</dbReference>
<dbReference type="AlphaFoldDB" id="A0A3N4K7H7"/>
<feature type="transmembrane region" description="Helical" evidence="2">
    <location>
        <begin position="68"/>
        <end position="89"/>
    </location>
</feature>
<evidence type="ECO:0000313" key="4">
    <source>
        <dbReference type="Proteomes" id="UP000276215"/>
    </source>
</evidence>
<keyword evidence="4" id="KW-1185">Reference proteome</keyword>
<feature type="transmembrane region" description="Helical" evidence="2">
    <location>
        <begin position="149"/>
        <end position="170"/>
    </location>
</feature>
<evidence type="ECO:0000256" key="1">
    <source>
        <dbReference type="SAM" id="MobiDB-lite"/>
    </source>
</evidence>
<evidence type="ECO:0000256" key="2">
    <source>
        <dbReference type="SAM" id="Phobius"/>
    </source>
</evidence>
<reference evidence="3 4" key="1">
    <citation type="journal article" date="2018" name="Nat. Ecol. Evol.">
        <title>Pezizomycetes genomes reveal the molecular basis of ectomycorrhizal truffle lifestyle.</title>
        <authorList>
            <person name="Murat C."/>
            <person name="Payen T."/>
            <person name="Noel B."/>
            <person name="Kuo A."/>
            <person name="Morin E."/>
            <person name="Chen J."/>
            <person name="Kohler A."/>
            <person name="Krizsan K."/>
            <person name="Balestrini R."/>
            <person name="Da Silva C."/>
            <person name="Montanini B."/>
            <person name="Hainaut M."/>
            <person name="Levati E."/>
            <person name="Barry K.W."/>
            <person name="Belfiori B."/>
            <person name="Cichocki N."/>
            <person name="Clum A."/>
            <person name="Dockter R.B."/>
            <person name="Fauchery L."/>
            <person name="Guy J."/>
            <person name="Iotti M."/>
            <person name="Le Tacon F."/>
            <person name="Lindquist E.A."/>
            <person name="Lipzen A."/>
            <person name="Malagnac F."/>
            <person name="Mello A."/>
            <person name="Molinier V."/>
            <person name="Miyauchi S."/>
            <person name="Poulain J."/>
            <person name="Riccioni C."/>
            <person name="Rubini A."/>
            <person name="Sitrit Y."/>
            <person name="Splivallo R."/>
            <person name="Traeger S."/>
            <person name="Wang M."/>
            <person name="Zifcakova L."/>
            <person name="Wipf D."/>
            <person name="Zambonelli A."/>
            <person name="Paolocci F."/>
            <person name="Nowrousian M."/>
            <person name="Ottonello S."/>
            <person name="Baldrian P."/>
            <person name="Spatafora J.W."/>
            <person name="Henrissat B."/>
            <person name="Nagy L.G."/>
            <person name="Aury J.M."/>
            <person name="Wincker P."/>
            <person name="Grigoriev I.V."/>
            <person name="Bonfante P."/>
            <person name="Martin F.M."/>
        </authorList>
    </citation>
    <scope>NUCLEOTIDE SEQUENCE [LARGE SCALE GENOMIC DNA]</scope>
    <source>
        <strain evidence="3 4">120613-1</strain>
    </source>
</reference>
<feature type="transmembrane region" description="Helical" evidence="2">
    <location>
        <begin position="44"/>
        <end position="62"/>
    </location>
</feature>
<dbReference type="Proteomes" id="UP000276215">
    <property type="component" value="Unassembled WGS sequence"/>
</dbReference>
<keyword evidence="2" id="KW-0812">Transmembrane</keyword>
<accession>A0A3N4K7H7</accession>
<evidence type="ECO:0000313" key="3">
    <source>
        <dbReference type="EMBL" id="RPB05309.1"/>
    </source>
</evidence>
<keyword evidence="2" id="KW-0472">Membrane</keyword>
<dbReference type="OrthoDB" id="5360246at2759"/>
<feature type="transmembrane region" description="Helical" evidence="2">
    <location>
        <begin position="110"/>
        <end position="129"/>
    </location>
</feature>
<feature type="region of interest" description="Disordered" evidence="1">
    <location>
        <begin position="229"/>
        <end position="255"/>
    </location>
</feature>
<organism evidence="3 4">
    <name type="scientific">Choiromyces venosus 120613-1</name>
    <dbReference type="NCBI Taxonomy" id="1336337"/>
    <lineage>
        <taxon>Eukaryota</taxon>
        <taxon>Fungi</taxon>
        <taxon>Dikarya</taxon>
        <taxon>Ascomycota</taxon>
        <taxon>Pezizomycotina</taxon>
        <taxon>Pezizomycetes</taxon>
        <taxon>Pezizales</taxon>
        <taxon>Tuberaceae</taxon>
        <taxon>Choiromyces</taxon>
    </lineage>
</organism>
<keyword evidence="2" id="KW-1133">Transmembrane helix</keyword>
<name>A0A3N4K7H7_9PEZI</name>